<feature type="transmembrane region" description="Helical" evidence="2">
    <location>
        <begin position="21"/>
        <end position="38"/>
    </location>
</feature>
<dbReference type="HOGENOM" id="CLU_119402_0_0_11"/>
<dbReference type="RefSeq" id="WP_051486579.1">
    <property type="nucleotide sequence ID" value="NZ_BAAAOW010000003.1"/>
</dbReference>
<evidence type="ECO:0000313" key="3">
    <source>
        <dbReference type="EMBL" id="EWS81878.1"/>
    </source>
</evidence>
<dbReference type="Proteomes" id="UP000023067">
    <property type="component" value="Unassembled WGS sequence"/>
</dbReference>
<dbReference type="PATRIC" id="fig|396014.3.peg.1085"/>
<comment type="caution">
    <text evidence="3">The sequence shown here is derived from an EMBL/GenBank/DDBJ whole genome shotgun (WGS) entry which is preliminary data.</text>
</comment>
<feature type="transmembrane region" description="Helical" evidence="2">
    <location>
        <begin position="44"/>
        <end position="61"/>
    </location>
</feature>
<sequence length="197" mass="20934">MRAALRDRGPVGELVILVRDTGIALAVALVVMLVLALAGAHLDPVLPVSLALAVAACSWFLRRGIARADASAAPPLDTDPDAARLDGRDLRVRRLEAAAYSAQPARKITARAIGQALGEIAAEREHREDAPPLSEPLRRLIAESAHEDHDAHPVAPIDRATLHRYLRELAVAPPAPIAAPTGRTPHPAPTPTEESRP</sequence>
<evidence type="ECO:0000313" key="4">
    <source>
        <dbReference type="Proteomes" id="UP000023067"/>
    </source>
</evidence>
<dbReference type="EMBL" id="JDYK01000004">
    <property type="protein sequence ID" value="EWS81878.1"/>
    <property type="molecule type" value="Genomic_DNA"/>
</dbReference>
<keyword evidence="2" id="KW-0472">Membrane</keyword>
<name>Z9JV14_9MICO</name>
<dbReference type="OrthoDB" id="4793444at2"/>
<dbReference type="eggNOG" id="ENOG5032Q7P">
    <property type="taxonomic scope" value="Bacteria"/>
</dbReference>
<dbReference type="AlphaFoldDB" id="Z9JV14"/>
<evidence type="ECO:0000256" key="1">
    <source>
        <dbReference type="SAM" id="MobiDB-lite"/>
    </source>
</evidence>
<proteinExistence type="predicted"/>
<gene>
    <name evidence="3" type="ORF">BF93_13670</name>
</gene>
<keyword evidence="4" id="KW-1185">Reference proteome</keyword>
<dbReference type="STRING" id="396014.BF93_13670"/>
<feature type="region of interest" description="Disordered" evidence="1">
    <location>
        <begin position="173"/>
        <end position="197"/>
    </location>
</feature>
<accession>Z9JV14</accession>
<evidence type="ECO:0000256" key="2">
    <source>
        <dbReference type="SAM" id="Phobius"/>
    </source>
</evidence>
<organism evidence="3 4">
    <name type="scientific">Brachybacterium phenoliresistens</name>
    <dbReference type="NCBI Taxonomy" id="396014"/>
    <lineage>
        <taxon>Bacteria</taxon>
        <taxon>Bacillati</taxon>
        <taxon>Actinomycetota</taxon>
        <taxon>Actinomycetes</taxon>
        <taxon>Micrococcales</taxon>
        <taxon>Dermabacteraceae</taxon>
        <taxon>Brachybacterium</taxon>
    </lineage>
</organism>
<reference evidence="3 4" key="1">
    <citation type="submission" date="2014-02" db="EMBL/GenBank/DDBJ databases">
        <title>Genome sequence of Brachybacterium phenoliresistens strain W13A50.</title>
        <authorList>
            <person name="Wang X."/>
        </authorList>
    </citation>
    <scope>NUCLEOTIDE SEQUENCE [LARGE SCALE GENOMIC DNA]</scope>
    <source>
        <strain evidence="3 4">W13A50</strain>
    </source>
</reference>
<keyword evidence="2" id="KW-1133">Transmembrane helix</keyword>
<protein>
    <submittedName>
        <fullName evidence="3">Uncharacterized protein</fullName>
    </submittedName>
</protein>
<keyword evidence="2" id="KW-0812">Transmembrane</keyword>